<feature type="signal peptide" evidence="2">
    <location>
        <begin position="1"/>
        <end position="25"/>
    </location>
</feature>
<dbReference type="Gene3D" id="1.25.40.10">
    <property type="entry name" value="Tetratricopeptide repeat domain"/>
    <property type="match status" value="1"/>
</dbReference>
<comment type="caution">
    <text evidence="4">The sequence shown here is derived from an EMBL/GenBank/DDBJ whole genome shotgun (WGS) entry which is preliminary data.</text>
</comment>
<dbReference type="OrthoDB" id="8558195at2"/>
<feature type="chain" id="PRO_5032974598" description="Outer membrane lipoprotein BamD-like domain-containing protein" evidence="2">
    <location>
        <begin position="26"/>
        <end position="729"/>
    </location>
</feature>
<dbReference type="SUPFAM" id="SSF48452">
    <property type="entry name" value="TPR-like"/>
    <property type="match status" value="1"/>
</dbReference>
<organism evidence="4 5">
    <name type="scientific">Caenimonas koreensis DSM 17982</name>
    <dbReference type="NCBI Taxonomy" id="1121255"/>
    <lineage>
        <taxon>Bacteria</taxon>
        <taxon>Pseudomonadati</taxon>
        <taxon>Pseudomonadota</taxon>
        <taxon>Betaproteobacteria</taxon>
        <taxon>Burkholderiales</taxon>
        <taxon>Comamonadaceae</taxon>
        <taxon>Caenimonas</taxon>
    </lineage>
</organism>
<dbReference type="InterPro" id="IPR039565">
    <property type="entry name" value="BamD-like"/>
</dbReference>
<dbReference type="RefSeq" id="WP_153584346.1">
    <property type="nucleotide sequence ID" value="NZ_WJBU01000006.1"/>
</dbReference>
<dbReference type="InterPro" id="IPR011990">
    <property type="entry name" value="TPR-like_helical_dom_sf"/>
</dbReference>
<dbReference type="Proteomes" id="UP000487350">
    <property type="component" value="Unassembled WGS sequence"/>
</dbReference>
<protein>
    <recommendedName>
        <fullName evidence="3">Outer membrane lipoprotein BamD-like domain-containing protein</fullName>
    </recommendedName>
</protein>
<sequence length="729" mass="78981">MKPVTTHLFRLAVIAASLVTASAHAQLVDDVELRRVGNDAVLQVRFVTPVQYLRTLATGSGDLGHVYYDVLPTPETINFLPTERRIPAGSAAPFVVMTDETVGTAERSRRLVLRLTGNTPFTARAGQGNRSIEIVLRDRGAMVPATSGAAGAPVRDDKAGVLPAPSGTAAVGSSEAEARAQALLAQARQAVERADYAVAVDLLEQLLAQPATASSQDAQELIAVARWREGDPQRARVEFETYLKLYPTGPGALRAREALLTLAPPAPVAAAEAAAAPAVTTTVTGSVATYYYGGQSKSRTQEFQDSALGGLPTLVSDASLSGTDQSQILSSVDLNWRRKDADSDLRFVLRDTYSADLLRNDKSKNKLSAFYVDYRLQSPGLSVRLGRQSPTGGGVMGRFDGVQASWRFAPKWRLNAVAGQPTDKLLDSRRSFYGASIDADALTSNLGGSLYVIEQRIDGQTDRRAIGNEMRLQMGGLSASSILDYDTILGGLNIASVQGTWQSADNTVVNVLYDRRATPMLMLGNSLFFQNPVLAAQATRLQDLLAVQSVSLLRQQVKDTTAYSTQAMVGVTHPLSPNWQIGADIRLTNIGELLPVPDILPSGQPGTGNIWSVGAQVIATNLYSSRDTHVLVFNQLKAPTYKGTLLQYNNSSTIAQAWQLEPSLRIYQQTDSTDTRTRRWAPGMRVTYRPTAKLSLESELSLEFSNIAGPTRTETSRRTFYYFGFRYDI</sequence>
<evidence type="ECO:0000256" key="1">
    <source>
        <dbReference type="ARBA" id="ARBA00022729"/>
    </source>
</evidence>
<feature type="domain" description="Outer membrane lipoprotein BamD-like" evidence="3">
    <location>
        <begin position="179"/>
        <end position="250"/>
    </location>
</feature>
<reference evidence="4 5" key="1">
    <citation type="submission" date="2019-11" db="EMBL/GenBank/DDBJ databases">
        <title>Caenimonas koreensis gen. nov., sp. nov., isolated from activated sludge.</title>
        <authorList>
            <person name="Seung H.R."/>
        </authorList>
    </citation>
    <scope>NUCLEOTIDE SEQUENCE [LARGE SCALE GENOMIC DNA]</scope>
    <source>
        <strain evidence="4 5">EMB320</strain>
    </source>
</reference>
<keyword evidence="5" id="KW-1185">Reference proteome</keyword>
<dbReference type="Pfam" id="PF13525">
    <property type="entry name" value="YfiO"/>
    <property type="match status" value="1"/>
</dbReference>
<evidence type="ECO:0000313" key="4">
    <source>
        <dbReference type="EMBL" id="MRD47001.1"/>
    </source>
</evidence>
<evidence type="ECO:0000256" key="2">
    <source>
        <dbReference type="SAM" id="SignalP"/>
    </source>
</evidence>
<evidence type="ECO:0000313" key="5">
    <source>
        <dbReference type="Proteomes" id="UP000487350"/>
    </source>
</evidence>
<accession>A0A844B8Z9</accession>
<gene>
    <name evidence="4" type="ORF">GHT07_06910</name>
</gene>
<evidence type="ECO:0000259" key="3">
    <source>
        <dbReference type="Pfam" id="PF13525"/>
    </source>
</evidence>
<proteinExistence type="predicted"/>
<keyword evidence="1 2" id="KW-0732">Signal</keyword>
<dbReference type="AlphaFoldDB" id="A0A844B8Z9"/>
<dbReference type="EMBL" id="WJBU01000006">
    <property type="protein sequence ID" value="MRD47001.1"/>
    <property type="molecule type" value="Genomic_DNA"/>
</dbReference>
<name>A0A844B8Z9_9BURK</name>